<reference evidence="3" key="1">
    <citation type="journal article" date="2021" name="G3 (Bethesda)">
        <title>Genome and transcriptome analysis of the beet armyworm Spodoptera exigua reveals targets for pest control. .</title>
        <authorList>
            <person name="Simon S."/>
            <person name="Breeschoten T."/>
            <person name="Jansen H.J."/>
            <person name="Dirks R.P."/>
            <person name="Schranz M.E."/>
            <person name="Ros V.I.D."/>
        </authorList>
    </citation>
    <scope>NUCLEOTIDE SEQUENCE</scope>
    <source>
        <strain evidence="3">TB_SE_WUR_2020</strain>
    </source>
</reference>
<evidence type="ECO:0000313" key="4">
    <source>
        <dbReference type="Proteomes" id="UP000814243"/>
    </source>
</evidence>
<evidence type="ECO:0000313" key="3">
    <source>
        <dbReference type="EMBL" id="KAH9630885.1"/>
    </source>
</evidence>
<keyword evidence="1" id="KW-1133">Transmembrane helix</keyword>
<dbReference type="InterPro" id="IPR033640">
    <property type="entry name" value="FAR_C"/>
</dbReference>
<feature type="transmembrane region" description="Helical" evidence="1">
    <location>
        <begin position="20"/>
        <end position="43"/>
    </location>
</feature>
<dbReference type="Proteomes" id="UP000814243">
    <property type="component" value="Unassembled WGS sequence"/>
</dbReference>
<dbReference type="EMBL" id="JACEFF010000805">
    <property type="protein sequence ID" value="KAH9630885.1"/>
    <property type="molecule type" value="Genomic_DNA"/>
</dbReference>
<sequence>MFLQVLRTMYYGLNPTNNYYLFLFYNFFLHYLPALMIDTYCAITGKRRAMLKLYSKVMKLANILFYFSTQDWKFSDMNVILPPSNPESHHVVSSCLLNLLCFTANNRSCVQLKLYEAINWYKIDYKLSNLI</sequence>
<keyword evidence="1" id="KW-0812">Transmembrane</keyword>
<proteinExistence type="predicted"/>
<organism evidence="3 4">
    <name type="scientific">Spodoptera exigua</name>
    <name type="common">Beet armyworm</name>
    <name type="synonym">Noctua fulgens</name>
    <dbReference type="NCBI Taxonomy" id="7107"/>
    <lineage>
        <taxon>Eukaryota</taxon>
        <taxon>Metazoa</taxon>
        <taxon>Ecdysozoa</taxon>
        <taxon>Arthropoda</taxon>
        <taxon>Hexapoda</taxon>
        <taxon>Insecta</taxon>
        <taxon>Pterygota</taxon>
        <taxon>Neoptera</taxon>
        <taxon>Endopterygota</taxon>
        <taxon>Lepidoptera</taxon>
        <taxon>Glossata</taxon>
        <taxon>Ditrysia</taxon>
        <taxon>Noctuoidea</taxon>
        <taxon>Noctuidae</taxon>
        <taxon>Amphipyrinae</taxon>
        <taxon>Spodoptera</taxon>
    </lineage>
</organism>
<name>A0A922M6Z8_SPOEX</name>
<dbReference type="AlphaFoldDB" id="A0A922M6Z8"/>
<dbReference type="Pfam" id="PF03015">
    <property type="entry name" value="Sterile"/>
    <property type="match status" value="1"/>
</dbReference>
<feature type="domain" description="Fatty acyl-CoA reductase C-terminal" evidence="2">
    <location>
        <begin position="29"/>
        <end position="79"/>
    </location>
</feature>
<gene>
    <name evidence="3" type="ORF">HF086_014626</name>
</gene>
<comment type="caution">
    <text evidence="3">The sequence shown here is derived from an EMBL/GenBank/DDBJ whole genome shotgun (WGS) entry which is preliminary data.</text>
</comment>
<evidence type="ECO:0000256" key="1">
    <source>
        <dbReference type="SAM" id="Phobius"/>
    </source>
</evidence>
<dbReference type="CDD" id="cd09071">
    <property type="entry name" value="FAR_C"/>
    <property type="match status" value="1"/>
</dbReference>
<evidence type="ECO:0000259" key="2">
    <source>
        <dbReference type="Pfam" id="PF03015"/>
    </source>
</evidence>
<keyword evidence="1" id="KW-0472">Membrane</keyword>
<protein>
    <recommendedName>
        <fullName evidence="2">Fatty acyl-CoA reductase C-terminal domain-containing protein</fullName>
    </recommendedName>
</protein>
<accession>A0A922M6Z8</accession>